<dbReference type="RefSeq" id="WP_238232516.1">
    <property type="nucleotide sequence ID" value="NZ_BPRA01000016.1"/>
</dbReference>
<comment type="caution">
    <text evidence="3">The sequence shown here is derived from an EMBL/GenBank/DDBJ whole genome shotgun (WGS) entry which is preliminary data.</text>
</comment>
<protein>
    <recommendedName>
        <fullName evidence="2">SpoVT-AbrB domain-containing protein</fullName>
    </recommendedName>
</protein>
<proteinExistence type="predicted"/>
<feature type="domain" description="SpoVT-AbrB" evidence="2">
    <location>
        <begin position="3"/>
        <end position="54"/>
    </location>
</feature>
<dbReference type="SUPFAM" id="SSF89447">
    <property type="entry name" value="AbrB/MazE/MraZ-like"/>
    <property type="match status" value="1"/>
</dbReference>
<dbReference type="Gene3D" id="2.10.260.10">
    <property type="match status" value="1"/>
</dbReference>
<dbReference type="InterPro" id="IPR007159">
    <property type="entry name" value="SpoVT-AbrB_dom"/>
</dbReference>
<dbReference type="NCBIfam" id="TIGR01439">
    <property type="entry name" value="lp_hng_hel_AbrB"/>
    <property type="match status" value="1"/>
</dbReference>
<dbReference type="SMART" id="SM00966">
    <property type="entry name" value="SpoVT_AbrB"/>
    <property type="match status" value="1"/>
</dbReference>
<dbReference type="InterPro" id="IPR037914">
    <property type="entry name" value="SpoVT-AbrB_sf"/>
</dbReference>
<keyword evidence="4" id="KW-1185">Reference proteome</keyword>
<accession>A0ABQ4TTT1</accession>
<dbReference type="EMBL" id="BPRA01000016">
    <property type="protein sequence ID" value="GJE57035.1"/>
    <property type="molecule type" value="Genomic_DNA"/>
</dbReference>
<dbReference type="Pfam" id="PF04014">
    <property type="entry name" value="MazE_antitoxin"/>
    <property type="match status" value="1"/>
</dbReference>
<name>A0ABQ4TTT1_9HYPH</name>
<sequence>MKVIEATVTSKGQVTIPSSLRKALGLKVGDKLVFAQDAHGRFTVEARIVTLADLRGIVGPGGTDPEIAVDSERVVGWIEESRAARWRRMQPPIEADDA</sequence>
<evidence type="ECO:0000259" key="2">
    <source>
        <dbReference type="PROSITE" id="PS51740"/>
    </source>
</evidence>
<evidence type="ECO:0000256" key="1">
    <source>
        <dbReference type="PROSITE-ProRule" id="PRU01076"/>
    </source>
</evidence>
<evidence type="ECO:0000313" key="3">
    <source>
        <dbReference type="EMBL" id="GJE57035.1"/>
    </source>
</evidence>
<evidence type="ECO:0000313" key="4">
    <source>
        <dbReference type="Proteomes" id="UP001055101"/>
    </source>
</evidence>
<keyword evidence="1" id="KW-0238">DNA-binding</keyword>
<dbReference type="PROSITE" id="PS51740">
    <property type="entry name" value="SPOVT_ABRB"/>
    <property type="match status" value="1"/>
</dbReference>
<dbReference type="Proteomes" id="UP001055101">
    <property type="component" value="Unassembled WGS sequence"/>
</dbReference>
<gene>
    <name evidence="3" type="ORF">EKPJFOCH_3545</name>
</gene>
<reference evidence="3" key="2">
    <citation type="submission" date="2021-08" db="EMBL/GenBank/DDBJ databases">
        <authorList>
            <person name="Tani A."/>
            <person name="Ola A."/>
            <person name="Ogura Y."/>
            <person name="Katsura K."/>
            <person name="Hayashi T."/>
        </authorList>
    </citation>
    <scope>NUCLEOTIDE SEQUENCE</scope>
    <source>
        <strain evidence="3">DSM 23674</strain>
    </source>
</reference>
<organism evidence="3 4">
    <name type="scientific">Methylobacterium thuringiense</name>
    <dbReference type="NCBI Taxonomy" id="1003091"/>
    <lineage>
        <taxon>Bacteria</taxon>
        <taxon>Pseudomonadati</taxon>
        <taxon>Pseudomonadota</taxon>
        <taxon>Alphaproteobacteria</taxon>
        <taxon>Hyphomicrobiales</taxon>
        <taxon>Methylobacteriaceae</taxon>
        <taxon>Methylobacterium</taxon>
    </lineage>
</organism>
<reference evidence="3" key="1">
    <citation type="journal article" date="2021" name="Front. Microbiol.">
        <title>Comprehensive Comparative Genomics and Phenotyping of Methylobacterium Species.</title>
        <authorList>
            <person name="Alessa O."/>
            <person name="Ogura Y."/>
            <person name="Fujitani Y."/>
            <person name="Takami H."/>
            <person name="Hayashi T."/>
            <person name="Sahin N."/>
            <person name="Tani A."/>
        </authorList>
    </citation>
    <scope>NUCLEOTIDE SEQUENCE</scope>
    <source>
        <strain evidence="3">DSM 23674</strain>
    </source>
</reference>